<gene>
    <name evidence="1" type="ORF">H5410_036094</name>
</gene>
<organism evidence="1 2">
    <name type="scientific">Solanum commersonii</name>
    <name type="common">Commerson's wild potato</name>
    <name type="synonym">Commerson's nightshade</name>
    <dbReference type="NCBI Taxonomy" id="4109"/>
    <lineage>
        <taxon>Eukaryota</taxon>
        <taxon>Viridiplantae</taxon>
        <taxon>Streptophyta</taxon>
        <taxon>Embryophyta</taxon>
        <taxon>Tracheophyta</taxon>
        <taxon>Spermatophyta</taxon>
        <taxon>Magnoliopsida</taxon>
        <taxon>eudicotyledons</taxon>
        <taxon>Gunneridae</taxon>
        <taxon>Pentapetalae</taxon>
        <taxon>asterids</taxon>
        <taxon>lamiids</taxon>
        <taxon>Solanales</taxon>
        <taxon>Solanaceae</taxon>
        <taxon>Solanoideae</taxon>
        <taxon>Solaneae</taxon>
        <taxon>Solanum</taxon>
    </lineage>
</organism>
<evidence type="ECO:0000313" key="2">
    <source>
        <dbReference type="Proteomes" id="UP000824120"/>
    </source>
</evidence>
<dbReference type="AlphaFoldDB" id="A0A9J5Y748"/>
<evidence type="ECO:0000313" key="1">
    <source>
        <dbReference type="EMBL" id="KAG5594862.1"/>
    </source>
</evidence>
<dbReference type="OrthoDB" id="10616462at2759"/>
<proteinExistence type="predicted"/>
<protein>
    <submittedName>
        <fullName evidence="1">Uncharacterized protein</fullName>
    </submittedName>
</protein>
<keyword evidence="2" id="KW-1185">Reference proteome</keyword>
<sequence length="73" mass="8371">MREGDIEENNSRALATPSTQFRCISEDVIHHSLNLKYFVGSSRQLAFRFWRHADPRLLAIPTSCSRVAKNNPN</sequence>
<dbReference type="Proteomes" id="UP000824120">
    <property type="component" value="Chromosome 7"/>
</dbReference>
<comment type="caution">
    <text evidence="1">The sequence shown here is derived from an EMBL/GenBank/DDBJ whole genome shotgun (WGS) entry which is preliminary data.</text>
</comment>
<accession>A0A9J5Y748</accession>
<name>A0A9J5Y748_SOLCO</name>
<dbReference type="EMBL" id="JACXVP010000007">
    <property type="protein sequence ID" value="KAG5594862.1"/>
    <property type="molecule type" value="Genomic_DNA"/>
</dbReference>
<reference evidence="1 2" key="1">
    <citation type="submission" date="2020-09" db="EMBL/GenBank/DDBJ databases">
        <title>De no assembly of potato wild relative species, Solanum commersonii.</title>
        <authorList>
            <person name="Cho K."/>
        </authorList>
    </citation>
    <scope>NUCLEOTIDE SEQUENCE [LARGE SCALE GENOMIC DNA]</scope>
    <source>
        <strain evidence="1">LZ3.2</strain>
        <tissue evidence="1">Leaf</tissue>
    </source>
</reference>